<dbReference type="GO" id="GO:0030154">
    <property type="term" value="P:cell differentiation"/>
    <property type="evidence" value="ECO:0007669"/>
    <property type="project" value="TreeGrafter"/>
</dbReference>
<dbReference type="GO" id="GO:0005524">
    <property type="term" value="F:ATP binding"/>
    <property type="evidence" value="ECO:0007669"/>
    <property type="project" value="UniProtKB-UniRule"/>
</dbReference>
<keyword evidence="6 7" id="KW-0067">ATP-binding</keyword>
<dbReference type="GO" id="GO:0070507">
    <property type="term" value="P:regulation of microtubule cytoskeleton organization"/>
    <property type="evidence" value="ECO:0007669"/>
    <property type="project" value="TreeGrafter"/>
</dbReference>
<dbReference type="PANTHER" id="PTHR24057:SF0">
    <property type="entry name" value="PROTEIN KINASE SHAGGY-RELATED"/>
    <property type="match status" value="1"/>
</dbReference>
<keyword evidence="5" id="KW-0418">Kinase</keyword>
<protein>
    <submittedName>
        <fullName evidence="11">GSK3B synthase</fullName>
    </submittedName>
</protein>
<name>A0A836EMG1_9HYME</name>
<dbReference type="GO" id="GO:0030424">
    <property type="term" value="C:axon"/>
    <property type="evidence" value="ECO:0007669"/>
    <property type="project" value="TreeGrafter"/>
</dbReference>
<dbReference type="GO" id="GO:0004674">
    <property type="term" value="F:protein serine/threonine kinase activity"/>
    <property type="evidence" value="ECO:0007669"/>
    <property type="project" value="UniProtKB-KW"/>
</dbReference>
<feature type="non-terminal residue" evidence="11">
    <location>
        <position position="494"/>
    </location>
</feature>
<reference evidence="11" key="1">
    <citation type="submission" date="2020-02" db="EMBL/GenBank/DDBJ databases">
        <title>Relaxed selection underlies rapid genomic changes in the transitions from sociality to social parasitism in ants.</title>
        <authorList>
            <person name="Bi X."/>
        </authorList>
    </citation>
    <scope>NUCLEOTIDE SEQUENCE</scope>
    <source>
        <strain evidence="11">BGI-DK2013a</strain>
        <tissue evidence="11">Whole body</tissue>
    </source>
</reference>
<gene>
    <name evidence="11" type="primary">Gsk3b</name>
    <name evidence="11" type="ORF">G6Z75_0008727</name>
</gene>
<dbReference type="GO" id="GO:0005829">
    <property type="term" value="C:cytosol"/>
    <property type="evidence" value="ECO:0007669"/>
    <property type="project" value="TreeGrafter"/>
</dbReference>
<dbReference type="InterPro" id="IPR011009">
    <property type="entry name" value="Kinase-like_dom_sf"/>
</dbReference>
<evidence type="ECO:0000256" key="7">
    <source>
        <dbReference type="PROSITE-ProRule" id="PRU10141"/>
    </source>
</evidence>
<dbReference type="PROSITE" id="PS00107">
    <property type="entry name" value="PROTEIN_KINASE_ATP"/>
    <property type="match status" value="1"/>
</dbReference>
<evidence type="ECO:0000256" key="3">
    <source>
        <dbReference type="ARBA" id="ARBA00022679"/>
    </source>
</evidence>
<dbReference type="FunFam" id="3.30.200.20:FF:000009">
    <property type="entry name" value="Glycogen synthase kinase-3 beta"/>
    <property type="match status" value="1"/>
</dbReference>
<evidence type="ECO:0000256" key="6">
    <source>
        <dbReference type="ARBA" id="ARBA00022840"/>
    </source>
</evidence>
<dbReference type="EMBL" id="JAANHZ010000661">
    <property type="protein sequence ID" value="KAG5308412.1"/>
    <property type="molecule type" value="Genomic_DNA"/>
</dbReference>
<dbReference type="GO" id="GO:0090090">
    <property type="term" value="P:negative regulation of canonical Wnt signaling pathway"/>
    <property type="evidence" value="ECO:0007669"/>
    <property type="project" value="TreeGrafter"/>
</dbReference>
<keyword evidence="2 8" id="KW-0723">Serine/threonine-protein kinase</keyword>
<sequence length="494" mass="54904">MAPANNLDWSEPCQQWRYPKFYPTAAGQKNERPKSAVELGGKEANTAYKKFCKFLRRLSSKKRKDGSKVTTVVATPGAGPDRPQEVAYTDTKVIGNGSFGVVYQAKLCDSGEMVAIKKVLQDKRFKNRELQIMRRLEHCNIVKLKYFFYSSGDKNILTATNPVFHVDKDEVYLNLVLEYIPETVYKVARHYSKSKQTIPISFIKLYMYQLFRSLAYIHSLGICHRDIKPQNLLLDPDTGVLKLCDFGSAKHLVKGEPNVSYICSRYYRAPELIFGAIDYTTKIDVWSAGCVLAELLLGQPIFPGDSGVDQLVEIIKVLGTPTRDQIREMNPNYTEFKFPQIKSHPWQKVFRARTPPEAMDLVARLLEYTPSLRMTPLQACAHSFFNELREQGTRLPSGRELPPLFNFTEHELRIQSILNSILIPKYMQSAAATTGTEGNPGGGGGGGGGQSDATGAAASASGNSSDNSANNPNTTTNTTATNTQNTDPSQSNMA</sequence>
<evidence type="ECO:0000256" key="8">
    <source>
        <dbReference type="RuleBase" id="RU000304"/>
    </source>
</evidence>
<evidence type="ECO:0000313" key="11">
    <source>
        <dbReference type="EMBL" id="KAG5308412.1"/>
    </source>
</evidence>
<proteinExistence type="inferred from homology"/>
<accession>A0A836EMG1</accession>
<feature type="domain" description="Protein kinase" evidence="10">
    <location>
        <begin position="88"/>
        <end position="385"/>
    </location>
</feature>
<evidence type="ECO:0000259" key="10">
    <source>
        <dbReference type="PROSITE" id="PS50011"/>
    </source>
</evidence>
<comment type="similarity">
    <text evidence="1">Belongs to the protein kinase superfamily. CMGC Ser/Thr protein kinase family. GSK-3 subfamily.</text>
</comment>
<dbReference type="GO" id="GO:0007165">
    <property type="term" value="P:signal transduction"/>
    <property type="evidence" value="ECO:0007669"/>
    <property type="project" value="TreeGrafter"/>
</dbReference>
<dbReference type="Pfam" id="PF00069">
    <property type="entry name" value="Pkinase"/>
    <property type="match status" value="1"/>
</dbReference>
<dbReference type="Gene3D" id="1.10.510.10">
    <property type="entry name" value="Transferase(Phosphotransferase) domain 1"/>
    <property type="match status" value="1"/>
</dbReference>
<dbReference type="InterPro" id="IPR008271">
    <property type="entry name" value="Ser/Thr_kinase_AS"/>
</dbReference>
<evidence type="ECO:0000256" key="5">
    <source>
        <dbReference type="ARBA" id="ARBA00022777"/>
    </source>
</evidence>
<feature type="compositionally biased region" description="Gly residues" evidence="9">
    <location>
        <begin position="438"/>
        <end position="450"/>
    </location>
</feature>
<dbReference type="FunFam" id="1.10.510.10:FF:000055">
    <property type="entry name" value="Glycogen synthase kinase-3 beta"/>
    <property type="match status" value="1"/>
</dbReference>
<keyword evidence="4 7" id="KW-0547">Nucleotide-binding</keyword>
<dbReference type="CDD" id="cd14137">
    <property type="entry name" value="STKc_GSK3"/>
    <property type="match status" value="1"/>
</dbReference>
<evidence type="ECO:0000313" key="12">
    <source>
        <dbReference type="Proteomes" id="UP000667349"/>
    </source>
</evidence>
<organism evidence="11 12">
    <name type="scientific">Acromyrmex insinuator</name>
    <dbReference type="NCBI Taxonomy" id="230686"/>
    <lineage>
        <taxon>Eukaryota</taxon>
        <taxon>Metazoa</taxon>
        <taxon>Ecdysozoa</taxon>
        <taxon>Arthropoda</taxon>
        <taxon>Hexapoda</taxon>
        <taxon>Insecta</taxon>
        <taxon>Pterygota</taxon>
        <taxon>Neoptera</taxon>
        <taxon>Endopterygota</taxon>
        <taxon>Hymenoptera</taxon>
        <taxon>Apocrita</taxon>
        <taxon>Aculeata</taxon>
        <taxon>Formicoidea</taxon>
        <taxon>Formicidae</taxon>
        <taxon>Myrmicinae</taxon>
        <taxon>Acromyrmex</taxon>
    </lineage>
</organism>
<dbReference type="GO" id="GO:0032436">
    <property type="term" value="P:positive regulation of proteasomal ubiquitin-dependent protein catabolic process"/>
    <property type="evidence" value="ECO:0007669"/>
    <property type="project" value="TreeGrafter"/>
</dbReference>
<evidence type="ECO:0000256" key="4">
    <source>
        <dbReference type="ARBA" id="ARBA00022741"/>
    </source>
</evidence>
<dbReference type="SMART" id="SM00220">
    <property type="entry name" value="S_TKc"/>
    <property type="match status" value="1"/>
</dbReference>
<dbReference type="PROSITE" id="PS00108">
    <property type="entry name" value="PROTEIN_KINASE_ST"/>
    <property type="match status" value="1"/>
</dbReference>
<dbReference type="InterPro" id="IPR017441">
    <property type="entry name" value="Protein_kinase_ATP_BS"/>
</dbReference>
<dbReference type="AlphaFoldDB" id="A0A836EMG1"/>
<dbReference type="GO" id="GO:0005634">
    <property type="term" value="C:nucleus"/>
    <property type="evidence" value="ECO:0007669"/>
    <property type="project" value="TreeGrafter"/>
</dbReference>
<dbReference type="InterPro" id="IPR039192">
    <property type="entry name" value="STKc_GSK3"/>
</dbReference>
<feature type="compositionally biased region" description="Low complexity" evidence="9">
    <location>
        <begin position="451"/>
        <end position="486"/>
    </location>
</feature>
<keyword evidence="3" id="KW-0808">Transferase</keyword>
<feature type="region of interest" description="Disordered" evidence="9">
    <location>
        <begin position="433"/>
        <end position="494"/>
    </location>
</feature>
<comment type="caution">
    <text evidence="11">The sequence shown here is derived from an EMBL/GenBank/DDBJ whole genome shotgun (WGS) entry which is preliminary data.</text>
</comment>
<evidence type="ECO:0000256" key="1">
    <source>
        <dbReference type="ARBA" id="ARBA00005527"/>
    </source>
</evidence>
<evidence type="ECO:0000256" key="9">
    <source>
        <dbReference type="SAM" id="MobiDB-lite"/>
    </source>
</evidence>
<dbReference type="PANTHER" id="PTHR24057">
    <property type="entry name" value="GLYCOGEN SYNTHASE KINASE-3 ALPHA"/>
    <property type="match status" value="1"/>
</dbReference>
<keyword evidence="12" id="KW-1185">Reference proteome</keyword>
<dbReference type="GO" id="GO:0007276">
    <property type="term" value="P:gamete generation"/>
    <property type="evidence" value="ECO:0007669"/>
    <property type="project" value="UniProtKB-ARBA"/>
</dbReference>
<dbReference type="InterPro" id="IPR000719">
    <property type="entry name" value="Prot_kinase_dom"/>
</dbReference>
<feature type="binding site" evidence="7">
    <location>
        <position position="118"/>
    </location>
    <ligand>
        <name>ATP</name>
        <dbReference type="ChEBI" id="CHEBI:30616"/>
    </ligand>
</feature>
<feature type="non-terminal residue" evidence="11">
    <location>
        <position position="1"/>
    </location>
</feature>
<evidence type="ECO:0000256" key="2">
    <source>
        <dbReference type="ARBA" id="ARBA00022527"/>
    </source>
</evidence>
<dbReference type="Proteomes" id="UP000667349">
    <property type="component" value="Unassembled WGS sequence"/>
</dbReference>
<dbReference type="PROSITE" id="PS50011">
    <property type="entry name" value="PROTEIN_KINASE_DOM"/>
    <property type="match status" value="1"/>
</dbReference>
<dbReference type="InterPro" id="IPR050591">
    <property type="entry name" value="GSK-3"/>
</dbReference>
<dbReference type="Gene3D" id="3.30.200.20">
    <property type="entry name" value="Phosphorylase Kinase, domain 1"/>
    <property type="match status" value="1"/>
</dbReference>
<dbReference type="SUPFAM" id="SSF56112">
    <property type="entry name" value="Protein kinase-like (PK-like)"/>
    <property type="match status" value="1"/>
</dbReference>